<accession>A0A9P6FZ79</accession>
<feature type="domain" description="Acyl-CoA thioesterase 2 C-terminal" evidence="3">
    <location>
        <begin position="146"/>
        <end position="256"/>
    </location>
</feature>
<dbReference type="PANTHER" id="PTHR11066:SF34">
    <property type="entry name" value="ACYL-COENZYME A THIOESTERASE 8"/>
    <property type="match status" value="1"/>
</dbReference>
<dbReference type="AlphaFoldDB" id="A0A9P6FZ79"/>
<dbReference type="InterPro" id="IPR042171">
    <property type="entry name" value="Acyl-CoA_hotdog"/>
</dbReference>
<dbReference type="GO" id="GO:0047617">
    <property type="term" value="F:fatty acyl-CoA hydrolase activity"/>
    <property type="evidence" value="ECO:0007669"/>
    <property type="project" value="InterPro"/>
</dbReference>
<organism evidence="5 6">
    <name type="scientific">Lunasporangiospora selenospora</name>
    <dbReference type="NCBI Taxonomy" id="979761"/>
    <lineage>
        <taxon>Eukaryota</taxon>
        <taxon>Fungi</taxon>
        <taxon>Fungi incertae sedis</taxon>
        <taxon>Mucoromycota</taxon>
        <taxon>Mortierellomycotina</taxon>
        <taxon>Mortierellomycetes</taxon>
        <taxon>Mortierellales</taxon>
        <taxon>Mortierellaceae</taxon>
        <taxon>Lunasporangiospora</taxon>
    </lineage>
</organism>
<feature type="domain" description="Acyl-CoA thioesterase-like N-terminal HotDog" evidence="4">
    <location>
        <begin position="8"/>
        <end position="81"/>
    </location>
</feature>
<dbReference type="CDD" id="cd03444">
    <property type="entry name" value="Thioesterase_II_repeat1"/>
    <property type="match status" value="1"/>
</dbReference>
<evidence type="ECO:0000256" key="2">
    <source>
        <dbReference type="ARBA" id="ARBA00022801"/>
    </source>
</evidence>
<evidence type="ECO:0000259" key="4">
    <source>
        <dbReference type="Pfam" id="PF13622"/>
    </source>
</evidence>
<proteinExistence type="inferred from homology"/>
<dbReference type="Pfam" id="PF02551">
    <property type="entry name" value="Acyl_CoA_thio"/>
    <property type="match status" value="1"/>
</dbReference>
<reference evidence="5" key="1">
    <citation type="journal article" date="2020" name="Fungal Divers.">
        <title>Resolving the Mortierellaceae phylogeny through synthesis of multi-gene phylogenetics and phylogenomics.</title>
        <authorList>
            <person name="Vandepol N."/>
            <person name="Liber J."/>
            <person name="Desiro A."/>
            <person name="Na H."/>
            <person name="Kennedy M."/>
            <person name="Barry K."/>
            <person name="Grigoriev I.V."/>
            <person name="Miller A.N."/>
            <person name="O'Donnell K."/>
            <person name="Stajich J.E."/>
            <person name="Bonito G."/>
        </authorList>
    </citation>
    <scope>NUCLEOTIDE SEQUENCE</scope>
    <source>
        <strain evidence="5">KOD1015</strain>
    </source>
</reference>
<name>A0A9P6FZ79_9FUNG</name>
<comment type="caution">
    <text evidence="5">The sequence shown here is derived from an EMBL/GenBank/DDBJ whole genome shotgun (WGS) entry which is preliminary data.</text>
</comment>
<dbReference type="GO" id="GO:0009062">
    <property type="term" value="P:fatty acid catabolic process"/>
    <property type="evidence" value="ECO:0007669"/>
    <property type="project" value="TreeGrafter"/>
</dbReference>
<dbReference type="GO" id="GO:0005782">
    <property type="term" value="C:peroxisomal matrix"/>
    <property type="evidence" value="ECO:0007669"/>
    <property type="project" value="TreeGrafter"/>
</dbReference>
<dbReference type="CDD" id="cd03445">
    <property type="entry name" value="Thioesterase_II_repeat2"/>
    <property type="match status" value="1"/>
</dbReference>
<evidence type="ECO:0000259" key="3">
    <source>
        <dbReference type="Pfam" id="PF02551"/>
    </source>
</evidence>
<gene>
    <name evidence="5" type="primary">ACOT8_2</name>
    <name evidence="5" type="ORF">BGW38_006042</name>
</gene>
<dbReference type="Proteomes" id="UP000780801">
    <property type="component" value="Unassembled WGS sequence"/>
</dbReference>
<evidence type="ECO:0000313" key="5">
    <source>
        <dbReference type="EMBL" id="KAF9584553.1"/>
    </source>
</evidence>
<dbReference type="Pfam" id="PF13622">
    <property type="entry name" value="4HBT_3"/>
    <property type="match status" value="1"/>
</dbReference>
<evidence type="ECO:0000313" key="6">
    <source>
        <dbReference type="Proteomes" id="UP000780801"/>
    </source>
</evidence>
<keyword evidence="2" id="KW-0378">Hydrolase</keyword>
<dbReference type="GO" id="GO:0006637">
    <property type="term" value="P:acyl-CoA metabolic process"/>
    <property type="evidence" value="ECO:0007669"/>
    <property type="project" value="InterPro"/>
</dbReference>
<dbReference type="PANTHER" id="PTHR11066">
    <property type="entry name" value="ACYL-COA THIOESTERASE"/>
    <property type="match status" value="1"/>
</dbReference>
<dbReference type="InterPro" id="IPR049449">
    <property type="entry name" value="TesB_ACOT8-like_N"/>
</dbReference>
<keyword evidence="6" id="KW-1185">Reference proteome</keyword>
<evidence type="ECO:0000256" key="1">
    <source>
        <dbReference type="ARBA" id="ARBA00006538"/>
    </source>
</evidence>
<dbReference type="InterPro" id="IPR003703">
    <property type="entry name" value="Acyl_CoA_thio"/>
</dbReference>
<dbReference type="EMBL" id="JAABOA010000385">
    <property type="protein sequence ID" value="KAF9584553.1"/>
    <property type="molecule type" value="Genomic_DNA"/>
</dbReference>
<dbReference type="SUPFAM" id="SSF54637">
    <property type="entry name" value="Thioesterase/thiol ester dehydrase-isomerase"/>
    <property type="match status" value="2"/>
</dbReference>
<comment type="similarity">
    <text evidence="1">Belongs to the C/M/P thioester hydrolase family.</text>
</comment>
<protein>
    <submittedName>
        <fullName evidence="5">Acyl-CoA thioesterase 8</fullName>
    </submittedName>
</protein>
<dbReference type="OrthoDB" id="68328at2759"/>
<dbReference type="Gene3D" id="2.40.160.210">
    <property type="entry name" value="Acyl-CoA thioesterase, double hotdog domain"/>
    <property type="match status" value="1"/>
</dbReference>
<dbReference type="InterPro" id="IPR029069">
    <property type="entry name" value="HotDog_dom_sf"/>
</dbReference>
<dbReference type="InterPro" id="IPR025652">
    <property type="entry name" value="TesB_C"/>
</dbReference>
<sequence length="264" mass="29614">MSSVRAPGGNIVGQALAAAIRTVPAEFLAHSLHSNFIKTAESLKPITYEVERAHDGKSYCLRIVRAKQEESNIFICTVSFQVPRSDAPSHFFPMPEVPHHEGLASQDDFVKSLINDPNIPAPPLVMDFKDVRPLTTKDLIQTDPRTQQMFWIRCKDKLDDTLGMQQCAVAYGSDHNLLNTALLAHGASWFETFTSKTTIFIMASLDHSMWFHCPFRADEWMLYVCEAPRTGSDRALVTGKIYKEDGTLAVTVVQEGAFRFQHNL</sequence>